<evidence type="ECO:0000259" key="4">
    <source>
        <dbReference type="Pfam" id="PF00534"/>
    </source>
</evidence>
<evidence type="ECO:0000313" key="6">
    <source>
        <dbReference type="Proteomes" id="UP000189660"/>
    </source>
</evidence>
<dbReference type="GO" id="GO:0016757">
    <property type="term" value="F:glycosyltransferase activity"/>
    <property type="evidence" value="ECO:0007669"/>
    <property type="project" value="UniProtKB-KW"/>
</dbReference>
<dbReference type="Gene3D" id="3.40.50.2000">
    <property type="entry name" value="Glycogen Phosphorylase B"/>
    <property type="match status" value="1"/>
</dbReference>
<comment type="similarity">
    <text evidence="1">Belongs to the glycosyltransferase group 1 family. Glycosyltransferase 4 subfamily.</text>
</comment>
<dbReference type="EMBL" id="CP015820">
    <property type="protein sequence ID" value="AQT43065.1"/>
    <property type="molecule type" value="Genomic_DNA"/>
</dbReference>
<name>A0A1U9MCN0_9HYPH</name>
<reference evidence="5 6" key="1">
    <citation type="submission" date="2016-11" db="EMBL/GenBank/DDBJ databases">
        <title>Comparative genomics of Bartonella apis.</title>
        <authorList>
            <person name="Engel P."/>
        </authorList>
    </citation>
    <scope>NUCLEOTIDE SEQUENCE [LARGE SCALE GENOMIC DNA]</scope>
    <source>
        <strain evidence="5 6">BBC0178</strain>
    </source>
</reference>
<sequence length="112" mass="12027">MERISLRRVTLCVAPLRNEGFGLTPLDVRASKTAVVASDAGAYKELVTEGTGTVVPAGDGKALTEAIKPYLADPEKTIAMGEKALEHVQKDFSLDKDASSIDEVYQELFATK</sequence>
<keyword evidence="6" id="KW-1185">Reference proteome</keyword>
<feature type="domain" description="Glycosyl transferase family 1" evidence="4">
    <location>
        <begin position="7"/>
        <end position="85"/>
    </location>
</feature>
<evidence type="ECO:0000256" key="2">
    <source>
        <dbReference type="ARBA" id="ARBA00022676"/>
    </source>
</evidence>
<dbReference type="KEGG" id="bapa:BBC0178_016100"/>
<dbReference type="Proteomes" id="UP000189660">
    <property type="component" value="Chromosome"/>
</dbReference>
<proteinExistence type="inferred from homology"/>
<dbReference type="PANTHER" id="PTHR12526">
    <property type="entry name" value="GLYCOSYLTRANSFERASE"/>
    <property type="match status" value="1"/>
</dbReference>
<gene>
    <name evidence="5" type="ORF">BBC0178_016100</name>
</gene>
<dbReference type="OrthoDB" id="5490290at2"/>
<organism evidence="5 6">
    <name type="scientific">Bartonella apihabitans</name>
    <dbReference type="NCBI Taxonomy" id="2750929"/>
    <lineage>
        <taxon>Bacteria</taxon>
        <taxon>Pseudomonadati</taxon>
        <taxon>Pseudomonadota</taxon>
        <taxon>Alphaproteobacteria</taxon>
        <taxon>Hyphomicrobiales</taxon>
        <taxon>Bartonellaceae</taxon>
        <taxon>Bartonella</taxon>
    </lineage>
</organism>
<dbReference type="SUPFAM" id="SSF53756">
    <property type="entry name" value="UDP-Glycosyltransferase/glycogen phosphorylase"/>
    <property type="match status" value="1"/>
</dbReference>
<protein>
    <submittedName>
        <fullName evidence="5">Mannosyltransferase</fullName>
        <ecNumber evidence="5">2.4.1.-</ecNumber>
    </submittedName>
</protein>
<dbReference type="CDD" id="cd03801">
    <property type="entry name" value="GT4_PimA-like"/>
    <property type="match status" value="1"/>
</dbReference>
<dbReference type="PANTHER" id="PTHR12526:SF640">
    <property type="entry name" value="COLANIC ACID BIOSYNTHESIS GLYCOSYLTRANSFERASE WCAL-RELATED"/>
    <property type="match status" value="1"/>
</dbReference>
<evidence type="ECO:0000313" key="5">
    <source>
        <dbReference type="EMBL" id="AQT43065.1"/>
    </source>
</evidence>
<keyword evidence="2 5" id="KW-0328">Glycosyltransferase</keyword>
<keyword evidence="3 5" id="KW-0808">Transferase</keyword>
<evidence type="ECO:0000256" key="3">
    <source>
        <dbReference type="ARBA" id="ARBA00022679"/>
    </source>
</evidence>
<dbReference type="InterPro" id="IPR001296">
    <property type="entry name" value="Glyco_trans_1"/>
</dbReference>
<accession>A0A1U9MCN0</accession>
<dbReference type="EC" id="2.4.1.-" evidence="5"/>
<dbReference type="AlphaFoldDB" id="A0A1U9MCN0"/>
<evidence type="ECO:0000256" key="1">
    <source>
        <dbReference type="ARBA" id="ARBA00009481"/>
    </source>
</evidence>
<dbReference type="Pfam" id="PF00534">
    <property type="entry name" value="Glycos_transf_1"/>
    <property type="match status" value="1"/>
</dbReference>